<evidence type="ECO:0000259" key="8">
    <source>
        <dbReference type="Pfam" id="PF04239"/>
    </source>
</evidence>
<comment type="caution">
    <text evidence="9">The sequence shown here is derived from an EMBL/GenBank/DDBJ whole genome shotgun (WGS) entry which is preliminary data.</text>
</comment>
<dbReference type="GO" id="GO:0005886">
    <property type="term" value="C:plasma membrane"/>
    <property type="evidence" value="ECO:0007669"/>
    <property type="project" value="UniProtKB-SubCell"/>
</dbReference>
<dbReference type="Proteomes" id="UP000430670">
    <property type="component" value="Unassembled WGS sequence"/>
</dbReference>
<evidence type="ECO:0000256" key="3">
    <source>
        <dbReference type="ARBA" id="ARBA00022475"/>
    </source>
</evidence>
<accession>A0A6I3SJ87</accession>
<keyword evidence="5 7" id="KW-1133">Transmembrane helix</keyword>
<dbReference type="PANTHER" id="PTHR34582">
    <property type="entry name" value="UPF0702 TRANSMEMBRANE PROTEIN YCAP"/>
    <property type="match status" value="1"/>
</dbReference>
<evidence type="ECO:0000256" key="2">
    <source>
        <dbReference type="ARBA" id="ARBA00006448"/>
    </source>
</evidence>
<protein>
    <submittedName>
        <fullName evidence="9">DUF421 domain-containing protein</fullName>
    </submittedName>
</protein>
<dbReference type="OrthoDB" id="1682423at2"/>
<dbReference type="AlphaFoldDB" id="A0A6I3SJ87"/>
<feature type="transmembrane region" description="Helical" evidence="7">
    <location>
        <begin position="64"/>
        <end position="83"/>
    </location>
</feature>
<keyword evidence="4 7" id="KW-0812">Transmembrane</keyword>
<evidence type="ECO:0000256" key="4">
    <source>
        <dbReference type="ARBA" id="ARBA00022692"/>
    </source>
</evidence>
<sequence>MDLREVLTIIGRVFVIYLSVLVIMRVMGKREIGKLSPVDLVVAIMIAELAAIPMEDPEIPLHHGLIPIGILVLAEVTFSYIALKSPRARDLLNGSPTVIIENGKILEGEMRRTRYNLNDLMAQLREKNVPNIHDVEFAVLETSGKLSVIPKSQKRPLTPEDLHIPTEYEGLPAPLILDGQIDYRNLRAIKQDEEWLLKEMDKKGIRAVDEVFFAAIDTKGNFFVSKKLE</sequence>
<dbReference type="PANTHER" id="PTHR34582:SF6">
    <property type="entry name" value="UPF0702 TRANSMEMBRANE PROTEIN YCAP"/>
    <property type="match status" value="1"/>
</dbReference>
<dbReference type="Gene3D" id="3.30.240.20">
    <property type="entry name" value="bsu07140 like domains"/>
    <property type="match status" value="2"/>
</dbReference>
<keyword evidence="3" id="KW-1003">Cell membrane</keyword>
<organism evidence="9 10">
    <name type="scientific">Heliobacterium mobile</name>
    <name type="common">Heliobacillus mobilis</name>
    <dbReference type="NCBI Taxonomy" id="28064"/>
    <lineage>
        <taxon>Bacteria</taxon>
        <taxon>Bacillati</taxon>
        <taxon>Bacillota</taxon>
        <taxon>Clostridia</taxon>
        <taxon>Eubacteriales</taxon>
        <taxon>Heliobacteriaceae</taxon>
        <taxon>Heliobacterium</taxon>
    </lineage>
</organism>
<proteinExistence type="inferred from homology"/>
<evidence type="ECO:0000256" key="1">
    <source>
        <dbReference type="ARBA" id="ARBA00004651"/>
    </source>
</evidence>
<comment type="similarity">
    <text evidence="2">Belongs to the UPF0702 family.</text>
</comment>
<feature type="transmembrane region" description="Helical" evidence="7">
    <location>
        <begin position="6"/>
        <end position="23"/>
    </location>
</feature>
<name>A0A6I3SJ87_HELMO</name>
<comment type="subcellular location">
    <subcellularLocation>
        <location evidence="1">Cell membrane</location>
        <topology evidence="1">Multi-pass membrane protein</topology>
    </subcellularLocation>
</comment>
<evidence type="ECO:0000313" key="9">
    <source>
        <dbReference type="EMBL" id="MTV48964.1"/>
    </source>
</evidence>
<gene>
    <name evidence="9" type="ORF">GJ688_08200</name>
</gene>
<evidence type="ECO:0000256" key="5">
    <source>
        <dbReference type="ARBA" id="ARBA00022989"/>
    </source>
</evidence>
<dbReference type="InterPro" id="IPR007353">
    <property type="entry name" value="DUF421"/>
</dbReference>
<evidence type="ECO:0000256" key="7">
    <source>
        <dbReference type="SAM" id="Phobius"/>
    </source>
</evidence>
<dbReference type="EMBL" id="WNKU01000007">
    <property type="protein sequence ID" value="MTV48964.1"/>
    <property type="molecule type" value="Genomic_DNA"/>
</dbReference>
<dbReference type="Pfam" id="PF04239">
    <property type="entry name" value="DUF421"/>
    <property type="match status" value="1"/>
</dbReference>
<keyword evidence="10" id="KW-1185">Reference proteome</keyword>
<feature type="transmembrane region" description="Helical" evidence="7">
    <location>
        <begin position="35"/>
        <end position="52"/>
    </location>
</feature>
<keyword evidence="6 7" id="KW-0472">Membrane</keyword>
<feature type="domain" description="YetF C-terminal" evidence="8">
    <location>
        <begin position="84"/>
        <end position="216"/>
    </location>
</feature>
<evidence type="ECO:0000256" key="6">
    <source>
        <dbReference type="ARBA" id="ARBA00023136"/>
    </source>
</evidence>
<dbReference type="RefSeq" id="WP_155476058.1">
    <property type="nucleotide sequence ID" value="NZ_WNKU01000007.1"/>
</dbReference>
<reference evidence="9 10" key="1">
    <citation type="submission" date="2019-11" db="EMBL/GenBank/DDBJ databases">
        <title>Whole-genome sequence of a the green, strictly anaerobic photosynthetic bacterium Heliobacillus mobilis DSM 6151.</title>
        <authorList>
            <person name="Kyndt J.A."/>
            <person name="Meyer T.E."/>
        </authorList>
    </citation>
    <scope>NUCLEOTIDE SEQUENCE [LARGE SCALE GENOMIC DNA]</scope>
    <source>
        <strain evidence="9 10">DSM 6151</strain>
    </source>
</reference>
<dbReference type="InterPro" id="IPR023090">
    <property type="entry name" value="UPF0702_alpha/beta_dom_sf"/>
</dbReference>
<evidence type="ECO:0000313" key="10">
    <source>
        <dbReference type="Proteomes" id="UP000430670"/>
    </source>
</evidence>